<dbReference type="SUPFAM" id="SSF57802">
    <property type="entry name" value="Rubredoxin-like"/>
    <property type="match status" value="1"/>
</dbReference>
<dbReference type="GO" id="GO:0005506">
    <property type="term" value="F:iron ion binding"/>
    <property type="evidence" value="ECO:0007669"/>
    <property type="project" value="InterPro"/>
</dbReference>
<sequence>MKEGVYKDIFDQFTHKPRLKINLVDSTQTFIPFFTGNLNFISSDLNNHWNLYIRFPKTSQLCCCPFLIYSDDIPQVSQIIEEVIYANKNEFYDRESVDDSAFFSLLKPLLNFMQPVTELLTLPGFFLPYYEGFNRYSDNKYWLGVYRRSELFPLDFLKDICALCLQTRIGQLYTTPWKSLLIKNIDHGDRRRWENLLNKYRLSVRHAANELNWQVEDQCAEGLSLKKYLVREFEDADLRTYRLCFAIKTQPRTGLFGSIILRKQEHGWDILHTRDFNPNSKDFLCYKSRLSENELQVHLMALVQLYYQSYSDRDLSIGGNSFSDNEVTTGQKMKIVHQCIHCLSIYDEAYGEEMSGILPGTSFATLPEYSCFVCGSKKEDFIAKEWAVL</sequence>
<dbReference type="Pfam" id="PF00301">
    <property type="entry name" value="Rubredoxin"/>
    <property type="match status" value="1"/>
</dbReference>
<dbReference type="InterPro" id="IPR024934">
    <property type="entry name" value="Rubredoxin-like_dom"/>
</dbReference>
<dbReference type="CDD" id="cd00730">
    <property type="entry name" value="rubredoxin"/>
    <property type="match status" value="1"/>
</dbReference>
<keyword evidence="2" id="KW-0479">Metal-binding</keyword>
<evidence type="ECO:0000256" key="4">
    <source>
        <dbReference type="ARBA" id="ARBA00023004"/>
    </source>
</evidence>
<dbReference type="PROSITE" id="PS50903">
    <property type="entry name" value="RUBREDOXIN_LIKE"/>
    <property type="match status" value="1"/>
</dbReference>
<dbReference type="AlphaFoldDB" id="A0A5M9H7M3"/>
<dbReference type="EMBL" id="VWNE01000014">
    <property type="protein sequence ID" value="KAA8482942.1"/>
    <property type="molecule type" value="Genomic_DNA"/>
</dbReference>
<keyword evidence="1" id="KW-0813">Transport</keyword>
<name>A0A5M9H7M3_9SPHI</name>
<accession>A0A5M9H7M3</accession>
<keyword evidence="4" id="KW-0408">Iron</keyword>
<keyword evidence="3" id="KW-0249">Electron transport</keyword>
<dbReference type="InterPro" id="IPR024935">
    <property type="entry name" value="Rubredoxin_dom"/>
</dbReference>
<evidence type="ECO:0000256" key="2">
    <source>
        <dbReference type="ARBA" id="ARBA00022723"/>
    </source>
</evidence>
<evidence type="ECO:0000313" key="7">
    <source>
        <dbReference type="Proteomes" id="UP000322918"/>
    </source>
</evidence>
<evidence type="ECO:0000256" key="1">
    <source>
        <dbReference type="ARBA" id="ARBA00022448"/>
    </source>
</evidence>
<evidence type="ECO:0000259" key="5">
    <source>
        <dbReference type="PROSITE" id="PS50903"/>
    </source>
</evidence>
<evidence type="ECO:0000256" key="3">
    <source>
        <dbReference type="ARBA" id="ARBA00022982"/>
    </source>
</evidence>
<comment type="caution">
    <text evidence="6">The sequence shown here is derived from an EMBL/GenBank/DDBJ whole genome shotgun (WGS) entry which is preliminary data.</text>
</comment>
<dbReference type="Proteomes" id="UP000322918">
    <property type="component" value="Unassembled WGS sequence"/>
</dbReference>
<organism evidence="6 7">
    <name type="scientific">Arcticibacter tournemirensis</name>
    <dbReference type="NCBI Taxonomy" id="699437"/>
    <lineage>
        <taxon>Bacteria</taxon>
        <taxon>Pseudomonadati</taxon>
        <taxon>Bacteroidota</taxon>
        <taxon>Sphingobacteriia</taxon>
        <taxon>Sphingobacteriales</taxon>
        <taxon>Sphingobacteriaceae</taxon>
        <taxon>Arcticibacter</taxon>
    </lineage>
</organism>
<dbReference type="Gene3D" id="2.20.28.10">
    <property type="match status" value="1"/>
</dbReference>
<dbReference type="OrthoDB" id="9758182at2"/>
<keyword evidence="7" id="KW-1185">Reference proteome</keyword>
<proteinExistence type="predicted"/>
<evidence type="ECO:0000313" key="6">
    <source>
        <dbReference type="EMBL" id="KAA8482942.1"/>
    </source>
</evidence>
<gene>
    <name evidence="6" type="ORF">F1649_10290</name>
</gene>
<feature type="domain" description="Rubredoxin-like" evidence="5">
    <location>
        <begin position="334"/>
        <end position="384"/>
    </location>
</feature>
<protein>
    <submittedName>
        <fullName evidence="6">Rubredoxin</fullName>
    </submittedName>
</protein>
<reference evidence="6 7" key="1">
    <citation type="submission" date="2019-09" db="EMBL/GenBank/DDBJ databases">
        <title>Pararcticibacter amylolyticus gen. nov., sp. nov., isolated from a rottenly hemp rope, and reclassification of Pedobacter tournemirensis as Pararcticibacter tournemirensis comb. nov.</title>
        <authorList>
            <person name="Cai Y."/>
        </authorList>
    </citation>
    <scope>NUCLEOTIDE SEQUENCE [LARGE SCALE GENOMIC DNA]</scope>
    <source>
        <strain evidence="6 7">TF5-37.2-LB10</strain>
    </source>
</reference>